<dbReference type="InterPro" id="IPR003172">
    <property type="entry name" value="ML_dom"/>
</dbReference>
<evidence type="ECO:0000259" key="2">
    <source>
        <dbReference type="Pfam" id="PF02221"/>
    </source>
</evidence>
<evidence type="ECO:0000313" key="4">
    <source>
        <dbReference type="Proteomes" id="UP001378592"/>
    </source>
</evidence>
<name>A0AAN9VFU1_9ORTH</name>
<sequence>MQKSEILMALVAALAVASPAFASLSFTDCSSTYEVKRVEMGTCKQVPCPVLVEQEVNVTTTFYAKFPSSELIPTALYYAINTKFPATVGSYDPRDAANGGDTTQRANITVNPELPPVLGYLQWMLHNEKGERVVCFRVDILIYWYWPPR</sequence>
<dbReference type="SUPFAM" id="SSF81296">
    <property type="entry name" value="E set domains"/>
    <property type="match status" value="1"/>
</dbReference>
<proteinExistence type="predicted"/>
<dbReference type="AlphaFoldDB" id="A0AAN9VFU1"/>
<protein>
    <recommendedName>
        <fullName evidence="2">MD-2-related lipid-recognition domain-containing protein</fullName>
    </recommendedName>
</protein>
<feature type="chain" id="PRO_5043014169" description="MD-2-related lipid-recognition domain-containing protein" evidence="1">
    <location>
        <begin position="23"/>
        <end position="149"/>
    </location>
</feature>
<feature type="signal peptide" evidence="1">
    <location>
        <begin position="1"/>
        <end position="22"/>
    </location>
</feature>
<dbReference type="Gene3D" id="2.60.40.770">
    <property type="match status" value="1"/>
</dbReference>
<accession>A0AAN9VFU1</accession>
<gene>
    <name evidence="3" type="ORF">R5R35_007707</name>
</gene>
<keyword evidence="4" id="KW-1185">Reference proteome</keyword>
<organism evidence="3 4">
    <name type="scientific">Gryllus longicercus</name>
    <dbReference type="NCBI Taxonomy" id="2509291"/>
    <lineage>
        <taxon>Eukaryota</taxon>
        <taxon>Metazoa</taxon>
        <taxon>Ecdysozoa</taxon>
        <taxon>Arthropoda</taxon>
        <taxon>Hexapoda</taxon>
        <taxon>Insecta</taxon>
        <taxon>Pterygota</taxon>
        <taxon>Neoptera</taxon>
        <taxon>Polyneoptera</taxon>
        <taxon>Orthoptera</taxon>
        <taxon>Ensifera</taxon>
        <taxon>Gryllidea</taxon>
        <taxon>Grylloidea</taxon>
        <taxon>Gryllidae</taxon>
        <taxon>Gryllinae</taxon>
        <taxon>Gryllus</taxon>
    </lineage>
</organism>
<reference evidence="3 4" key="1">
    <citation type="submission" date="2024-03" db="EMBL/GenBank/DDBJ databases">
        <title>The genome assembly and annotation of the cricket Gryllus longicercus Weissman &amp; Gray.</title>
        <authorList>
            <person name="Szrajer S."/>
            <person name="Gray D."/>
            <person name="Ylla G."/>
        </authorList>
    </citation>
    <scope>NUCLEOTIDE SEQUENCE [LARGE SCALE GENOMIC DNA]</scope>
    <source>
        <strain evidence="3">DAG 2021-001</strain>
        <tissue evidence="3">Whole body minus gut</tissue>
    </source>
</reference>
<dbReference type="Pfam" id="PF02221">
    <property type="entry name" value="E1_DerP2_DerF2"/>
    <property type="match status" value="1"/>
</dbReference>
<dbReference type="Proteomes" id="UP001378592">
    <property type="component" value="Unassembled WGS sequence"/>
</dbReference>
<keyword evidence="1" id="KW-0732">Signal</keyword>
<feature type="domain" description="MD-2-related lipid-recognition" evidence="2">
    <location>
        <begin position="24"/>
        <end position="140"/>
    </location>
</feature>
<evidence type="ECO:0000256" key="1">
    <source>
        <dbReference type="SAM" id="SignalP"/>
    </source>
</evidence>
<dbReference type="InterPro" id="IPR014756">
    <property type="entry name" value="Ig_E-set"/>
</dbReference>
<dbReference type="EMBL" id="JAZDUA010000725">
    <property type="protein sequence ID" value="KAK7789640.1"/>
    <property type="molecule type" value="Genomic_DNA"/>
</dbReference>
<comment type="caution">
    <text evidence="3">The sequence shown here is derived from an EMBL/GenBank/DDBJ whole genome shotgun (WGS) entry which is preliminary data.</text>
</comment>
<evidence type="ECO:0000313" key="3">
    <source>
        <dbReference type="EMBL" id="KAK7789640.1"/>
    </source>
</evidence>